<dbReference type="OrthoDB" id="694227at2759"/>
<organism evidence="2 3">
    <name type="scientific">Digitaria exilis</name>
    <dbReference type="NCBI Taxonomy" id="1010633"/>
    <lineage>
        <taxon>Eukaryota</taxon>
        <taxon>Viridiplantae</taxon>
        <taxon>Streptophyta</taxon>
        <taxon>Embryophyta</taxon>
        <taxon>Tracheophyta</taxon>
        <taxon>Spermatophyta</taxon>
        <taxon>Magnoliopsida</taxon>
        <taxon>Liliopsida</taxon>
        <taxon>Poales</taxon>
        <taxon>Poaceae</taxon>
        <taxon>PACMAD clade</taxon>
        <taxon>Panicoideae</taxon>
        <taxon>Panicodae</taxon>
        <taxon>Paniceae</taxon>
        <taxon>Anthephorinae</taxon>
        <taxon>Digitaria</taxon>
    </lineage>
</organism>
<proteinExistence type="inferred from homology"/>
<comment type="function">
    <text evidence="1">Putative transcription activator involved in regulating light control of development.</text>
</comment>
<keyword evidence="3" id="KW-1185">Reference proteome</keyword>
<dbReference type="GO" id="GO:0006355">
    <property type="term" value="P:regulation of DNA-templated transcription"/>
    <property type="evidence" value="ECO:0007669"/>
    <property type="project" value="UniProtKB-UniRule"/>
</dbReference>
<dbReference type="PANTHER" id="PTHR31669:SF217">
    <property type="entry name" value="PROTEIN FAR1-RELATED SEQUENCE"/>
    <property type="match status" value="1"/>
</dbReference>
<reference evidence="2" key="1">
    <citation type="submission" date="2020-07" db="EMBL/GenBank/DDBJ databases">
        <title>Genome sequence and genetic diversity analysis of an under-domesticated orphan crop, white fonio (Digitaria exilis).</title>
        <authorList>
            <person name="Bennetzen J.L."/>
            <person name="Chen S."/>
            <person name="Ma X."/>
            <person name="Wang X."/>
            <person name="Yssel A.E.J."/>
            <person name="Chaluvadi S.R."/>
            <person name="Johnson M."/>
            <person name="Gangashetty P."/>
            <person name="Hamidou F."/>
            <person name="Sanogo M.D."/>
            <person name="Zwaenepoel A."/>
            <person name="Wallace J."/>
            <person name="Van De Peer Y."/>
            <person name="Van Deynze A."/>
        </authorList>
    </citation>
    <scope>NUCLEOTIDE SEQUENCE</scope>
    <source>
        <tissue evidence="2">Leaves</tissue>
    </source>
</reference>
<comment type="subcellular location">
    <subcellularLocation>
        <location evidence="1">Nucleus</location>
    </subcellularLocation>
</comment>
<dbReference type="PANTHER" id="PTHR31669">
    <property type="entry name" value="PROTEIN FAR1-RELATED SEQUENCE 10-RELATED"/>
    <property type="match status" value="1"/>
</dbReference>
<dbReference type="GO" id="GO:0008270">
    <property type="term" value="F:zinc ion binding"/>
    <property type="evidence" value="ECO:0007669"/>
    <property type="project" value="UniProtKB-UniRule"/>
</dbReference>
<keyword evidence="1" id="KW-0863">Zinc-finger</keyword>
<evidence type="ECO:0000256" key="1">
    <source>
        <dbReference type="RuleBase" id="RU367018"/>
    </source>
</evidence>
<sequence>MRQAIALVFTKTQQRNCRWHVTRIWEYELDVLYSEHKKENLREKFESLINYPLGPTQFEAEWRNLVEEFNISDHPAIKALWEKRDRWVPAYFKGMYCGSMTSTQRSESQNKVLKLGYVDENTTLHGFAERMLHSVQHADHMDAGETHYSQVTFYFKLQPGALYSCNKNM</sequence>
<evidence type="ECO:0000313" key="2">
    <source>
        <dbReference type="EMBL" id="KAF8661037.1"/>
    </source>
</evidence>
<dbReference type="Proteomes" id="UP000636709">
    <property type="component" value="Unassembled WGS sequence"/>
</dbReference>
<keyword evidence="1" id="KW-0539">Nucleus</keyword>
<comment type="similarity">
    <text evidence="1">Belongs to the FHY3/FAR1 family.</text>
</comment>
<name>A0A835E052_9POAL</name>
<keyword evidence="1" id="KW-0862">Zinc</keyword>
<dbReference type="AlphaFoldDB" id="A0A835E052"/>
<protein>
    <recommendedName>
        <fullName evidence="1">Protein FAR1-RELATED SEQUENCE</fullName>
    </recommendedName>
</protein>
<dbReference type="GO" id="GO:0005634">
    <property type="term" value="C:nucleus"/>
    <property type="evidence" value="ECO:0007669"/>
    <property type="project" value="UniProtKB-SubCell"/>
</dbReference>
<dbReference type="EMBL" id="JACEFO010002416">
    <property type="protein sequence ID" value="KAF8661037.1"/>
    <property type="molecule type" value="Genomic_DNA"/>
</dbReference>
<accession>A0A835E052</accession>
<evidence type="ECO:0000313" key="3">
    <source>
        <dbReference type="Proteomes" id="UP000636709"/>
    </source>
</evidence>
<keyword evidence="1" id="KW-0479">Metal-binding</keyword>
<comment type="caution">
    <text evidence="2">The sequence shown here is derived from an EMBL/GenBank/DDBJ whole genome shotgun (WGS) entry which is preliminary data.</text>
</comment>
<dbReference type="InterPro" id="IPR031052">
    <property type="entry name" value="FHY3/FAR1"/>
</dbReference>
<gene>
    <name evidence="2" type="ORF">HU200_057132</name>
</gene>